<gene>
    <name evidence="6" type="ORF">AALO_G00099730</name>
</gene>
<dbReference type="Proteomes" id="UP000823561">
    <property type="component" value="Chromosome 7"/>
</dbReference>
<protein>
    <recommendedName>
        <fullName evidence="5">AIG1-type G domain-containing protein</fullName>
    </recommendedName>
</protein>
<dbReference type="Pfam" id="PF04548">
    <property type="entry name" value="AIG1"/>
    <property type="match status" value="2"/>
</dbReference>
<keyword evidence="3" id="KW-0342">GTP-binding</keyword>
<organism evidence="6 7">
    <name type="scientific">Alosa alosa</name>
    <name type="common">allis shad</name>
    <dbReference type="NCBI Taxonomy" id="278164"/>
    <lineage>
        <taxon>Eukaryota</taxon>
        <taxon>Metazoa</taxon>
        <taxon>Chordata</taxon>
        <taxon>Craniata</taxon>
        <taxon>Vertebrata</taxon>
        <taxon>Euteleostomi</taxon>
        <taxon>Actinopterygii</taxon>
        <taxon>Neopterygii</taxon>
        <taxon>Teleostei</taxon>
        <taxon>Clupei</taxon>
        <taxon>Clupeiformes</taxon>
        <taxon>Clupeoidei</taxon>
        <taxon>Clupeidae</taxon>
        <taxon>Alosa</taxon>
    </lineage>
</organism>
<dbReference type="PROSITE" id="PS51720">
    <property type="entry name" value="G_AIG1"/>
    <property type="match status" value="2"/>
</dbReference>
<dbReference type="InterPro" id="IPR027417">
    <property type="entry name" value="P-loop_NTPase"/>
</dbReference>
<keyword evidence="2" id="KW-0547">Nucleotide-binding</keyword>
<evidence type="ECO:0000313" key="6">
    <source>
        <dbReference type="EMBL" id="KAG5278506.1"/>
    </source>
</evidence>
<dbReference type="InterPro" id="IPR006703">
    <property type="entry name" value="G_AIG1"/>
</dbReference>
<feature type="domain" description="AIG1-type G" evidence="5">
    <location>
        <begin position="7"/>
        <end position="212"/>
    </location>
</feature>
<feature type="domain" description="AIG1-type G" evidence="5">
    <location>
        <begin position="239"/>
        <end position="440"/>
    </location>
</feature>
<evidence type="ECO:0000256" key="3">
    <source>
        <dbReference type="ARBA" id="ARBA00023134"/>
    </source>
</evidence>
<reference evidence="6" key="1">
    <citation type="submission" date="2020-10" db="EMBL/GenBank/DDBJ databases">
        <title>Chromosome-scale genome assembly of the Allis shad, Alosa alosa.</title>
        <authorList>
            <person name="Margot Z."/>
            <person name="Christophe K."/>
            <person name="Cabau C."/>
            <person name="Louis A."/>
            <person name="Berthelot C."/>
            <person name="Parey E."/>
            <person name="Roest Crollius H."/>
            <person name="Montfort J."/>
            <person name="Robinson-Rechavi M."/>
            <person name="Bucao C."/>
            <person name="Bouchez O."/>
            <person name="Gislard M."/>
            <person name="Lluch J."/>
            <person name="Milhes M."/>
            <person name="Lampietro C."/>
            <person name="Lopez Roques C."/>
            <person name="Donnadieu C."/>
            <person name="Braasch I."/>
            <person name="Desvignes T."/>
            <person name="Postlethwait J."/>
            <person name="Bobe J."/>
            <person name="Guiguen Y."/>
        </authorList>
    </citation>
    <scope>NUCLEOTIDE SEQUENCE</scope>
    <source>
        <strain evidence="6">M-15738</strain>
        <tissue evidence="6">Blood</tissue>
    </source>
</reference>
<dbReference type="PANTHER" id="PTHR10903:SF107">
    <property type="entry name" value="GTPASE IMAP FAMILY MEMBER 4-LIKE-RELATED"/>
    <property type="match status" value="1"/>
</dbReference>
<dbReference type="GO" id="GO:0005525">
    <property type="term" value="F:GTP binding"/>
    <property type="evidence" value="ECO:0007669"/>
    <property type="project" value="UniProtKB-KW"/>
</dbReference>
<dbReference type="EMBL" id="JADWDJ010000007">
    <property type="protein sequence ID" value="KAG5278506.1"/>
    <property type="molecule type" value="Genomic_DNA"/>
</dbReference>
<name>A0AAV6GXH3_9TELE</name>
<evidence type="ECO:0000256" key="4">
    <source>
        <dbReference type="SAM" id="MobiDB-lite"/>
    </source>
</evidence>
<sequence>MSQQPSQEELRVVMLGSIESGKTSVINTLLGHTGSDLGKRTVNCVRKEGEVRGRKLILVDTPGWWRNFSLIDTAEFKKRKLMLSVCKCPPGPHAFILTVKIDNPFTENNRRAIEEHLSLFGESIWERTIVVFTIIRDVLGAETMEALVDENLEQYIESGGETLKWLVRKCGNRYCVLKHDSKQISQLLEKIEGVVAKNHGGYFQLDEKVLKKIEEKKKANEEKARSRRLIVARQREGSKSEIQILLLGWVCSRKTMARNIILNLKENIGWRRTIQTNRKSGIVAGRLVSVVDTPGWWKYFSGQFTQEWMKTELRRSVTLDGKNPHAILLAVPADTTFLEEQRKITEDNMKIFGEHVWRHTMVLFTCGDLLGDTSIEEHIEYEGAPLQWLVEKCGNRYHVLGKDQGGESSQVTELLEKVEEMVATNSMFSLHEESQTPEVEEMAEEPDETNAEVVRFLDQEWNRMDKQMEETVKSICSQTLVLEGNRSIDDFPDHNEPFTDTSGNERLSTKCISPLTINPPVADGEGPADLSEQAEGETLERVREMLEREWSRQEVVVRERLHEILSEQHTPAGLSSESDESDQS</sequence>
<evidence type="ECO:0000256" key="1">
    <source>
        <dbReference type="ARBA" id="ARBA00008535"/>
    </source>
</evidence>
<comment type="caution">
    <text evidence="6">The sequence shown here is derived from an EMBL/GenBank/DDBJ whole genome shotgun (WGS) entry which is preliminary data.</text>
</comment>
<dbReference type="PANTHER" id="PTHR10903">
    <property type="entry name" value="GTPASE, IMAP FAMILY MEMBER-RELATED"/>
    <property type="match status" value="1"/>
</dbReference>
<dbReference type="InterPro" id="IPR045058">
    <property type="entry name" value="GIMA/IAN/Toc"/>
</dbReference>
<feature type="compositionally biased region" description="Polar residues" evidence="4">
    <location>
        <begin position="567"/>
        <end position="576"/>
    </location>
</feature>
<dbReference type="Gene3D" id="3.40.50.300">
    <property type="entry name" value="P-loop containing nucleotide triphosphate hydrolases"/>
    <property type="match status" value="2"/>
</dbReference>
<keyword evidence="7" id="KW-1185">Reference proteome</keyword>
<evidence type="ECO:0000313" key="7">
    <source>
        <dbReference type="Proteomes" id="UP000823561"/>
    </source>
</evidence>
<feature type="region of interest" description="Disordered" evidence="4">
    <location>
        <begin position="565"/>
        <end position="584"/>
    </location>
</feature>
<feature type="region of interest" description="Disordered" evidence="4">
    <location>
        <begin position="487"/>
        <end position="506"/>
    </location>
</feature>
<evidence type="ECO:0000256" key="2">
    <source>
        <dbReference type="ARBA" id="ARBA00022741"/>
    </source>
</evidence>
<dbReference type="FunFam" id="3.40.50.300:FF:001809">
    <property type="entry name" value="Si:ch1073-365p7.2"/>
    <property type="match status" value="2"/>
</dbReference>
<proteinExistence type="inferred from homology"/>
<accession>A0AAV6GXH3</accession>
<evidence type="ECO:0000259" key="5">
    <source>
        <dbReference type="PROSITE" id="PS51720"/>
    </source>
</evidence>
<comment type="similarity">
    <text evidence="1">Belongs to the TRAFAC class TrmE-Era-EngA-EngB-Septin-like GTPase superfamily. AIG1/Toc34/Toc159-like paraseptin GTPase family. IAN subfamily.</text>
</comment>
<dbReference type="SUPFAM" id="SSF52540">
    <property type="entry name" value="P-loop containing nucleoside triphosphate hydrolases"/>
    <property type="match status" value="2"/>
</dbReference>
<feature type="compositionally biased region" description="Basic and acidic residues" evidence="4">
    <location>
        <begin position="487"/>
        <end position="497"/>
    </location>
</feature>
<dbReference type="AlphaFoldDB" id="A0AAV6GXH3"/>